<feature type="region of interest" description="Disordered" evidence="7">
    <location>
        <begin position="354"/>
        <end position="403"/>
    </location>
</feature>
<dbReference type="PROSITE" id="PS00972">
    <property type="entry name" value="USP_1"/>
    <property type="match status" value="1"/>
</dbReference>
<keyword evidence="4" id="KW-0833">Ubl conjugation pathway</keyword>
<evidence type="ECO:0000256" key="4">
    <source>
        <dbReference type="ARBA" id="ARBA00022786"/>
    </source>
</evidence>
<feature type="region of interest" description="Disordered" evidence="7">
    <location>
        <begin position="576"/>
        <end position="616"/>
    </location>
</feature>
<evidence type="ECO:0000313" key="9">
    <source>
        <dbReference type="EMBL" id="KAJ7087685.1"/>
    </source>
</evidence>
<organism evidence="9 10">
    <name type="scientific">Mycena belliarum</name>
    <dbReference type="NCBI Taxonomy" id="1033014"/>
    <lineage>
        <taxon>Eukaryota</taxon>
        <taxon>Fungi</taxon>
        <taxon>Dikarya</taxon>
        <taxon>Basidiomycota</taxon>
        <taxon>Agaricomycotina</taxon>
        <taxon>Agaricomycetes</taxon>
        <taxon>Agaricomycetidae</taxon>
        <taxon>Agaricales</taxon>
        <taxon>Marasmiineae</taxon>
        <taxon>Mycenaceae</taxon>
        <taxon>Mycena</taxon>
    </lineage>
</organism>
<dbReference type="GO" id="GO:0005634">
    <property type="term" value="C:nucleus"/>
    <property type="evidence" value="ECO:0007669"/>
    <property type="project" value="TreeGrafter"/>
</dbReference>
<evidence type="ECO:0000313" key="10">
    <source>
        <dbReference type="Proteomes" id="UP001222325"/>
    </source>
</evidence>
<dbReference type="PROSITE" id="PS50235">
    <property type="entry name" value="USP_3"/>
    <property type="match status" value="1"/>
</dbReference>
<evidence type="ECO:0000256" key="6">
    <source>
        <dbReference type="ARBA" id="ARBA00022807"/>
    </source>
</evidence>
<feature type="compositionally biased region" description="Low complexity" evidence="7">
    <location>
        <begin position="203"/>
        <end position="217"/>
    </location>
</feature>
<feature type="region of interest" description="Disordered" evidence="7">
    <location>
        <begin position="420"/>
        <end position="493"/>
    </location>
</feature>
<keyword evidence="10" id="KW-1185">Reference proteome</keyword>
<proteinExistence type="predicted"/>
<dbReference type="InterPro" id="IPR028889">
    <property type="entry name" value="USP"/>
</dbReference>
<evidence type="ECO:0000256" key="1">
    <source>
        <dbReference type="ARBA" id="ARBA00000707"/>
    </source>
</evidence>
<sequence>MASHYQAHPGPGPSNYYMQPQPAPPQGGYYGPGNPGQGPAPGPNGYPYQYPAPMASHHPGMQPASPRLNARGGPNGSGAPFMTHSSRGGPAYQPQPHPSYRPPYANGQYPHPQIPPKYPQAYAHQAPYPYAPPPLPSWGGPQPQPQPQPQPHHQPLSPLPKDAPMSPLDVAPGLVAPPGPYFNPNPNPPQHQNPASEPPAPTPVSSTSNSASTVATAGPPTDVASPRPVASPVLPAGTSYGQIGAISLSPSASSPPPLEPTALSTPPGSPGGWAIWSRRPLDPAHAPGIIISPRARPPPEVVQHALATRTPPVSPTLAPKMLEGVGAIEGDIDAEVDIAEKAEMETEAGEIEAEVEAEREAPSSGTSTTDALTPTTMATTVPGSPVSPATSITSISRSTTPPKAVSAAPVVAVTSDAPTVVPTSASASISTSTPTSASTSTPTPTPTSTSTSTSTSAPAPAPKKSWASLLRPASSPGAPGAPPPKNGLPTSPVVGVSVPAPRTDIFAPPPALPPRALRGLVNTGNMCFANAVLQALLHCAPFAALVARLGTGAGVGAGGAGGLLGAMGAFVREVGAERERDKDGREGRGSGSVGYGGSHGGGSKGKGRAEEEPVGEPEAFVPTGVYDALKGLKRFDHMRGGQQEDAEEFLGFFLDTLEEELLALVPAPAGVAPPAPAVVEAEEPQEVQDGWLEVGRKNRAVVTRTIKAADSPISRLFGGKFRSTLRAPGQKDTVIVEDWRALRLDIQRDAVHTIQDALALLAAPQAVQMRGADASQQILVAALPPVLVLHVKRFYYDAAAGVVKLGKRVTFGPELEIGGDVLAPNAPVRKPVRYQLFAAVYHHGASAAGGHYTLDVQHATRGWVRIDDELVSDVRAEDVFGYGAEREEGRCAYLLFYRRR</sequence>
<feature type="compositionally biased region" description="Low complexity" evidence="7">
    <location>
        <begin position="119"/>
        <end position="128"/>
    </location>
</feature>
<evidence type="ECO:0000256" key="2">
    <source>
        <dbReference type="ARBA" id="ARBA00012759"/>
    </source>
</evidence>
<accession>A0AAD6XNS9</accession>
<gene>
    <name evidence="9" type="ORF">B0H15DRAFT_300552</name>
</gene>
<dbReference type="InterPro" id="IPR001394">
    <property type="entry name" value="Peptidase_C19_UCH"/>
</dbReference>
<comment type="catalytic activity">
    <reaction evidence="1">
        <text>Thiol-dependent hydrolysis of ester, thioester, amide, peptide and isopeptide bonds formed by the C-terminal Gly of ubiquitin (a 76-residue protein attached to proteins as an intracellular targeting signal).</text>
        <dbReference type="EC" id="3.4.19.12"/>
    </reaction>
</comment>
<keyword evidence="3" id="KW-0645">Protease</keyword>
<reference evidence="9" key="1">
    <citation type="submission" date="2023-03" db="EMBL/GenBank/DDBJ databases">
        <title>Massive genome expansion in bonnet fungi (Mycena s.s.) driven by repeated elements and novel gene families across ecological guilds.</title>
        <authorList>
            <consortium name="Lawrence Berkeley National Laboratory"/>
            <person name="Harder C.B."/>
            <person name="Miyauchi S."/>
            <person name="Viragh M."/>
            <person name="Kuo A."/>
            <person name="Thoen E."/>
            <person name="Andreopoulos B."/>
            <person name="Lu D."/>
            <person name="Skrede I."/>
            <person name="Drula E."/>
            <person name="Henrissat B."/>
            <person name="Morin E."/>
            <person name="Kohler A."/>
            <person name="Barry K."/>
            <person name="LaButti K."/>
            <person name="Morin E."/>
            <person name="Salamov A."/>
            <person name="Lipzen A."/>
            <person name="Mereny Z."/>
            <person name="Hegedus B."/>
            <person name="Baldrian P."/>
            <person name="Stursova M."/>
            <person name="Weitz H."/>
            <person name="Taylor A."/>
            <person name="Grigoriev I.V."/>
            <person name="Nagy L.G."/>
            <person name="Martin F."/>
            <person name="Kauserud H."/>
        </authorList>
    </citation>
    <scope>NUCLEOTIDE SEQUENCE</scope>
    <source>
        <strain evidence="9">CBHHK173m</strain>
    </source>
</reference>
<dbReference type="SUPFAM" id="SSF54001">
    <property type="entry name" value="Cysteine proteinases"/>
    <property type="match status" value="1"/>
</dbReference>
<dbReference type="EMBL" id="JARJCN010000028">
    <property type="protein sequence ID" value="KAJ7087685.1"/>
    <property type="molecule type" value="Genomic_DNA"/>
</dbReference>
<dbReference type="PRINTS" id="PR01217">
    <property type="entry name" value="PRICHEXTENSN"/>
</dbReference>
<evidence type="ECO:0000259" key="8">
    <source>
        <dbReference type="PROSITE" id="PS50235"/>
    </source>
</evidence>
<evidence type="ECO:0000256" key="5">
    <source>
        <dbReference type="ARBA" id="ARBA00022801"/>
    </source>
</evidence>
<dbReference type="Gene3D" id="3.90.70.10">
    <property type="entry name" value="Cysteine proteinases"/>
    <property type="match status" value="1"/>
</dbReference>
<dbReference type="GO" id="GO:0006508">
    <property type="term" value="P:proteolysis"/>
    <property type="evidence" value="ECO:0007669"/>
    <property type="project" value="UniProtKB-KW"/>
</dbReference>
<dbReference type="InterPro" id="IPR018200">
    <property type="entry name" value="USP_CS"/>
</dbReference>
<feature type="compositionally biased region" description="Low complexity" evidence="7">
    <location>
        <begin position="390"/>
        <end position="403"/>
    </location>
</feature>
<dbReference type="Pfam" id="PF00443">
    <property type="entry name" value="UCH"/>
    <property type="match status" value="1"/>
</dbReference>
<dbReference type="AlphaFoldDB" id="A0AAD6XNS9"/>
<feature type="compositionally biased region" description="Pro residues" evidence="7">
    <location>
        <begin position="175"/>
        <end position="202"/>
    </location>
</feature>
<name>A0AAD6XNS9_9AGAR</name>
<keyword evidence="6" id="KW-0788">Thiol protease</keyword>
<dbReference type="InterPro" id="IPR038765">
    <property type="entry name" value="Papain-like_cys_pep_sf"/>
</dbReference>
<feature type="compositionally biased region" description="Low complexity" evidence="7">
    <location>
        <begin position="366"/>
        <end position="380"/>
    </location>
</feature>
<dbReference type="PANTHER" id="PTHR24006">
    <property type="entry name" value="UBIQUITIN CARBOXYL-TERMINAL HYDROLASE"/>
    <property type="match status" value="1"/>
</dbReference>
<dbReference type="EC" id="3.4.19.12" evidence="2"/>
<protein>
    <recommendedName>
        <fullName evidence="2">ubiquitinyl hydrolase 1</fullName>
        <ecNumber evidence="2">3.4.19.12</ecNumber>
    </recommendedName>
</protein>
<feature type="domain" description="USP" evidence="8">
    <location>
        <begin position="518"/>
        <end position="900"/>
    </location>
</feature>
<feature type="compositionally biased region" description="Basic and acidic residues" evidence="7">
    <location>
        <begin position="576"/>
        <end position="588"/>
    </location>
</feature>
<evidence type="ECO:0000256" key="7">
    <source>
        <dbReference type="SAM" id="MobiDB-lite"/>
    </source>
</evidence>
<dbReference type="InterPro" id="IPR050164">
    <property type="entry name" value="Peptidase_C19"/>
</dbReference>
<comment type="caution">
    <text evidence="9">The sequence shown here is derived from an EMBL/GenBank/DDBJ whole genome shotgun (WGS) entry which is preliminary data.</text>
</comment>
<dbReference type="GO" id="GO:0016579">
    <property type="term" value="P:protein deubiquitination"/>
    <property type="evidence" value="ECO:0007669"/>
    <property type="project" value="InterPro"/>
</dbReference>
<keyword evidence="5" id="KW-0378">Hydrolase</keyword>
<feature type="compositionally biased region" description="Gly residues" evidence="7">
    <location>
        <begin position="589"/>
        <end position="604"/>
    </location>
</feature>
<dbReference type="GO" id="GO:0004843">
    <property type="term" value="F:cysteine-type deubiquitinase activity"/>
    <property type="evidence" value="ECO:0007669"/>
    <property type="project" value="UniProtKB-EC"/>
</dbReference>
<dbReference type="CDD" id="cd02257">
    <property type="entry name" value="Peptidase_C19"/>
    <property type="match status" value="1"/>
</dbReference>
<feature type="compositionally biased region" description="Pro residues" evidence="7">
    <location>
        <begin position="129"/>
        <end position="152"/>
    </location>
</feature>
<dbReference type="PANTHER" id="PTHR24006:SF687">
    <property type="entry name" value="UBIQUITIN CARBOXYL-TERMINAL HYDROLASE 10"/>
    <property type="match status" value="1"/>
</dbReference>
<dbReference type="GO" id="GO:0005829">
    <property type="term" value="C:cytosol"/>
    <property type="evidence" value="ECO:0007669"/>
    <property type="project" value="TreeGrafter"/>
</dbReference>
<evidence type="ECO:0000256" key="3">
    <source>
        <dbReference type="ARBA" id="ARBA00022670"/>
    </source>
</evidence>
<feature type="compositionally biased region" description="Low complexity" evidence="7">
    <location>
        <begin position="420"/>
        <end position="458"/>
    </location>
</feature>
<feature type="region of interest" description="Disordered" evidence="7">
    <location>
        <begin position="1"/>
        <end position="279"/>
    </location>
</feature>
<dbReference type="Proteomes" id="UP001222325">
    <property type="component" value="Unassembled WGS sequence"/>
</dbReference>